<reference evidence="12 13" key="1">
    <citation type="journal article" date="2012" name="J. Bacteriol.">
        <title>Genome sequence of proteorhodopsin-containing sea ice bacterium Glaciecola punicea ACAM 611T.</title>
        <authorList>
            <person name="Qin Q.-L."/>
            <person name="Xie B.-B."/>
            <person name="Shu Y.-L."/>
            <person name="Rong J.-C."/>
            <person name="Zhao D.-L."/>
            <person name="Zhang X.-Y."/>
            <person name="Chen X.-L."/>
            <person name="Zhou B.-C."/>
            <person name="Zhanga Y.-Z."/>
        </authorList>
    </citation>
    <scope>NUCLEOTIDE SEQUENCE [LARGE SCALE GENOMIC DNA]</scope>
    <source>
        <strain evidence="12 13">ACAM 611</strain>
    </source>
</reference>
<feature type="domain" description="DNA polymerase III delta N-terminal" evidence="10">
    <location>
        <begin position="22"/>
        <end position="134"/>
    </location>
</feature>
<dbReference type="InterPro" id="IPR032780">
    <property type="entry name" value="DNA_pol3_delt_C"/>
</dbReference>
<dbReference type="CDD" id="cd18138">
    <property type="entry name" value="HLD_clamp_pol_III_delta"/>
    <property type="match status" value="1"/>
</dbReference>
<dbReference type="InterPro" id="IPR005790">
    <property type="entry name" value="DNA_polIII_delta"/>
</dbReference>
<dbReference type="InterPro" id="IPR010372">
    <property type="entry name" value="DNA_pol3_delta_N"/>
</dbReference>
<dbReference type="Gene3D" id="1.20.272.10">
    <property type="match status" value="1"/>
</dbReference>
<dbReference type="GO" id="GO:0003887">
    <property type="term" value="F:DNA-directed DNA polymerase activity"/>
    <property type="evidence" value="ECO:0007669"/>
    <property type="project" value="UniProtKB-UniRule"/>
</dbReference>
<evidence type="ECO:0000256" key="1">
    <source>
        <dbReference type="ARBA" id="ARBA00012417"/>
    </source>
</evidence>
<evidence type="ECO:0000313" key="12">
    <source>
        <dbReference type="EMBL" id="GAB55249.1"/>
    </source>
</evidence>
<name>H5TAC2_9ALTE</name>
<dbReference type="EC" id="2.7.7.7" evidence="1 9"/>
<evidence type="ECO:0000256" key="5">
    <source>
        <dbReference type="ARBA" id="ARBA00022705"/>
    </source>
</evidence>
<dbReference type="RefSeq" id="WP_006004173.1">
    <property type="nucleotide sequence ID" value="NZ_BAET01000008.1"/>
</dbReference>
<sequence>MQIQTYDLQRHLDADPIPPFILVFGDEPQQKLDIIDAVRAKAKQSGFDERVSFTLDSDFEWAHLIDAIQSMSLFADKQYIELTLLSSKPGAVAAKQFLEITKVISPDVMLLIHGPKAGKDVQKTKWFSALANQGWFLHVYDLAHSQLQKWLSARANKLNLYISQDALSMVADLCEGNLMAGRQELEKLGLQFPPQHVIETNDIANTMTQQSRYSTFQFTDEVLRGDMQKAVKMLICLEDEGIEPVIILWSIVNEAQTITKLLNMQSMQGHIDYKSLRIWASKQALYQAAVARLTPAHMHAINEQLSQADIMFKSAYIAKPYVILSHLALLFMPTHMPDFSLVNG</sequence>
<keyword evidence="6" id="KW-0239">DNA-directed DNA polymerase</keyword>
<evidence type="ECO:0000256" key="2">
    <source>
        <dbReference type="ARBA" id="ARBA00017703"/>
    </source>
</evidence>
<feature type="domain" description="DNA polymerase III subunit delta C-terminal" evidence="11">
    <location>
        <begin position="216"/>
        <end position="337"/>
    </location>
</feature>
<comment type="similarity">
    <text evidence="7">Belongs to the DNA polymerase HolA subunit family.</text>
</comment>
<dbReference type="Gene3D" id="1.10.8.60">
    <property type="match status" value="1"/>
</dbReference>
<evidence type="ECO:0000259" key="10">
    <source>
        <dbReference type="Pfam" id="PF06144"/>
    </source>
</evidence>
<accession>H5TAC2</accession>
<dbReference type="OrthoDB" id="9770982at2"/>
<dbReference type="Gene3D" id="3.40.50.300">
    <property type="entry name" value="P-loop containing nucleotide triphosphate hydrolases"/>
    <property type="match status" value="1"/>
</dbReference>
<dbReference type="SUPFAM" id="SSF48019">
    <property type="entry name" value="post-AAA+ oligomerization domain-like"/>
    <property type="match status" value="1"/>
</dbReference>
<gene>
    <name evidence="12" type="primary">holA</name>
    <name evidence="12" type="ORF">GPUN_1119</name>
</gene>
<dbReference type="PANTHER" id="PTHR34388">
    <property type="entry name" value="DNA POLYMERASE III SUBUNIT DELTA"/>
    <property type="match status" value="1"/>
</dbReference>
<proteinExistence type="inferred from homology"/>
<protein>
    <recommendedName>
        <fullName evidence="2 9">DNA polymerase III subunit delta</fullName>
        <ecNumber evidence="1 9">2.7.7.7</ecNumber>
    </recommendedName>
</protein>
<dbReference type="Pfam" id="PF14840">
    <property type="entry name" value="DNA_pol3_delt_C"/>
    <property type="match status" value="1"/>
</dbReference>
<dbReference type="EMBL" id="BAET01000008">
    <property type="protein sequence ID" value="GAB55249.1"/>
    <property type="molecule type" value="Genomic_DNA"/>
</dbReference>
<dbReference type="Proteomes" id="UP000053586">
    <property type="component" value="Unassembled WGS sequence"/>
</dbReference>
<keyword evidence="13" id="KW-1185">Reference proteome</keyword>
<organism evidence="12 13">
    <name type="scientific">Glaciecola punicea ACAM 611</name>
    <dbReference type="NCBI Taxonomy" id="1121923"/>
    <lineage>
        <taxon>Bacteria</taxon>
        <taxon>Pseudomonadati</taxon>
        <taxon>Pseudomonadota</taxon>
        <taxon>Gammaproteobacteria</taxon>
        <taxon>Alteromonadales</taxon>
        <taxon>Alteromonadaceae</taxon>
        <taxon>Glaciecola</taxon>
    </lineage>
</organism>
<evidence type="ECO:0000256" key="8">
    <source>
        <dbReference type="ARBA" id="ARBA00049244"/>
    </source>
</evidence>
<evidence type="ECO:0000256" key="6">
    <source>
        <dbReference type="ARBA" id="ARBA00022932"/>
    </source>
</evidence>
<dbReference type="InterPro" id="IPR008921">
    <property type="entry name" value="DNA_pol3_clamp-load_cplx_C"/>
</dbReference>
<dbReference type="NCBIfam" id="TIGR01128">
    <property type="entry name" value="holA"/>
    <property type="match status" value="1"/>
</dbReference>
<evidence type="ECO:0000256" key="3">
    <source>
        <dbReference type="ARBA" id="ARBA00022679"/>
    </source>
</evidence>
<dbReference type="STRING" id="56804.BAE46_02115"/>
<dbReference type="SUPFAM" id="SSF52540">
    <property type="entry name" value="P-loop containing nucleoside triphosphate hydrolases"/>
    <property type="match status" value="1"/>
</dbReference>
<evidence type="ECO:0000256" key="4">
    <source>
        <dbReference type="ARBA" id="ARBA00022695"/>
    </source>
</evidence>
<evidence type="ECO:0000256" key="9">
    <source>
        <dbReference type="NCBIfam" id="TIGR01128"/>
    </source>
</evidence>
<keyword evidence="5" id="KW-0235">DNA replication</keyword>
<reference evidence="12 13" key="2">
    <citation type="journal article" date="2017" name="Antonie Van Leeuwenhoek">
        <title>Rhizobium rhizosphaerae sp. nov., a novel species isolated from rice rhizosphere.</title>
        <authorList>
            <person name="Zhao J.J."/>
            <person name="Zhang J."/>
            <person name="Zhang R.J."/>
            <person name="Zhang C.W."/>
            <person name="Yin H.Q."/>
            <person name="Zhang X.X."/>
        </authorList>
    </citation>
    <scope>NUCLEOTIDE SEQUENCE [LARGE SCALE GENOMIC DNA]</scope>
    <source>
        <strain evidence="12 13">ACAM 611</strain>
    </source>
</reference>
<comment type="caution">
    <text evidence="12">The sequence shown here is derived from an EMBL/GenBank/DDBJ whole genome shotgun (WGS) entry which is preliminary data.</text>
</comment>
<dbReference type="InterPro" id="IPR027417">
    <property type="entry name" value="P-loop_NTPase"/>
</dbReference>
<dbReference type="eggNOG" id="COG1466">
    <property type="taxonomic scope" value="Bacteria"/>
</dbReference>
<dbReference type="GO" id="GO:0009360">
    <property type="term" value="C:DNA polymerase III complex"/>
    <property type="evidence" value="ECO:0007669"/>
    <property type="project" value="UniProtKB-UniRule"/>
</dbReference>
<keyword evidence="3 12" id="KW-0808">Transferase</keyword>
<evidence type="ECO:0000259" key="11">
    <source>
        <dbReference type="Pfam" id="PF14840"/>
    </source>
</evidence>
<keyword evidence="4 12" id="KW-0548">Nucleotidyltransferase</keyword>
<dbReference type="GO" id="GO:0003677">
    <property type="term" value="F:DNA binding"/>
    <property type="evidence" value="ECO:0007669"/>
    <property type="project" value="InterPro"/>
</dbReference>
<dbReference type="Pfam" id="PF06144">
    <property type="entry name" value="DNA_pol3_delta"/>
    <property type="match status" value="1"/>
</dbReference>
<evidence type="ECO:0000313" key="13">
    <source>
        <dbReference type="Proteomes" id="UP000053586"/>
    </source>
</evidence>
<evidence type="ECO:0000256" key="7">
    <source>
        <dbReference type="ARBA" id="ARBA00034754"/>
    </source>
</evidence>
<dbReference type="PANTHER" id="PTHR34388:SF1">
    <property type="entry name" value="DNA POLYMERASE III SUBUNIT DELTA"/>
    <property type="match status" value="1"/>
</dbReference>
<comment type="catalytic activity">
    <reaction evidence="8">
        <text>DNA(n) + a 2'-deoxyribonucleoside 5'-triphosphate = DNA(n+1) + diphosphate</text>
        <dbReference type="Rhea" id="RHEA:22508"/>
        <dbReference type="Rhea" id="RHEA-COMP:17339"/>
        <dbReference type="Rhea" id="RHEA-COMP:17340"/>
        <dbReference type="ChEBI" id="CHEBI:33019"/>
        <dbReference type="ChEBI" id="CHEBI:61560"/>
        <dbReference type="ChEBI" id="CHEBI:173112"/>
        <dbReference type="EC" id="2.7.7.7"/>
    </reaction>
</comment>
<dbReference type="AlphaFoldDB" id="H5TAC2"/>
<dbReference type="GO" id="GO:0006261">
    <property type="term" value="P:DNA-templated DNA replication"/>
    <property type="evidence" value="ECO:0007669"/>
    <property type="project" value="TreeGrafter"/>
</dbReference>